<dbReference type="OrthoDB" id="10068793at2759"/>
<dbReference type="Pfam" id="PF13598">
    <property type="entry name" value="DUF4139"/>
    <property type="match status" value="1"/>
</dbReference>
<dbReference type="GeneID" id="8441793"/>
<reference evidence="6" key="1">
    <citation type="journal article" date="2009" name="Genome Res.">
        <title>Comparative genomic analyses of the human fungal pathogens Coccidioides and their relatives.</title>
        <authorList>
            <person name="Sharpton T.J."/>
            <person name="Stajich J.E."/>
            <person name="Rounsley S.D."/>
            <person name="Gardner M.J."/>
            <person name="Wortman J.R."/>
            <person name="Jordar V.S."/>
            <person name="Maiti R."/>
            <person name="Kodira C.D."/>
            <person name="Neafsey D.E."/>
            <person name="Zeng Q."/>
            <person name="Hung C.-Y."/>
            <person name="McMahan C."/>
            <person name="Muszewska A."/>
            <person name="Grynberg M."/>
            <person name="Mandel M.A."/>
            <person name="Kellner E.M."/>
            <person name="Barker B.M."/>
            <person name="Galgiani J.N."/>
            <person name="Orbach M.J."/>
            <person name="Kirkland T.N."/>
            <person name="Cole G.T."/>
            <person name="Henn M.R."/>
            <person name="Birren B.W."/>
            <person name="Taylor J.W."/>
        </authorList>
    </citation>
    <scope>NUCLEOTIDE SEQUENCE [LARGE SCALE GENOMIC DNA]</scope>
    <source>
        <strain evidence="6">UAMH 1704</strain>
    </source>
</reference>
<dbReference type="EMBL" id="CH476615">
    <property type="protein sequence ID" value="EEP76123.1"/>
    <property type="molecule type" value="Genomic_DNA"/>
</dbReference>
<evidence type="ECO:0000259" key="3">
    <source>
        <dbReference type="Pfam" id="PF13598"/>
    </source>
</evidence>
<evidence type="ECO:0008006" key="7">
    <source>
        <dbReference type="Google" id="ProtNLM"/>
    </source>
</evidence>
<dbReference type="Pfam" id="PF13600">
    <property type="entry name" value="DUF4140"/>
    <property type="match status" value="1"/>
</dbReference>
<feature type="coiled-coil region" evidence="1">
    <location>
        <begin position="164"/>
        <end position="241"/>
    </location>
</feature>
<evidence type="ECO:0000259" key="4">
    <source>
        <dbReference type="Pfam" id="PF13600"/>
    </source>
</evidence>
<proteinExistence type="predicted"/>
<evidence type="ECO:0000313" key="6">
    <source>
        <dbReference type="Proteomes" id="UP000002058"/>
    </source>
</evidence>
<dbReference type="VEuPathDB" id="FungiDB:UREG_00972"/>
<dbReference type="KEGG" id="ure:UREG_00972"/>
<keyword evidence="1" id="KW-0175">Coiled coil</keyword>
<dbReference type="Proteomes" id="UP000002058">
    <property type="component" value="Unassembled WGS sequence"/>
</dbReference>
<evidence type="ECO:0000313" key="5">
    <source>
        <dbReference type="EMBL" id="EEP76123.1"/>
    </source>
</evidence>
<feature type="compositionally biased region" description="Pro residues" evidence="2">
    <location>
        <begin position="429"/>
        <end position="439"/>
    </location>
</feature>
<feature type="region of interest" description="Disordered" evidence="2">
    <location>
        <begin position="420"/>
        <end position="470"/>
    </location>
</feature>
<dbReference type="InterPro" id="IPR011935">
    <property type="entry name" value="CHP02231"/>
</dbReference>
<dbReference type="InterPro" id="IPR025554">
    <property type="entry name" value="DUF4140"/>
</dbReference>
<dbReference type="InterPro" id="IPR037291">
    <property type="entry name" value="DUF4139"/>
</dbReference>
<protein>
    <recommendedName>
        <fullName evidence="7">Mucoidy inhibitor A</fullName>
    </recommendedName>
</protein>
<dbReference type="AlphaFoldDB" id="C4JFF8"/>
<dbReference type="InParanoid" id="C4JFF8"/>
<name>C4JFF8_UNCRE</name>
<dbReference type="RefSeq" id="XP_002541456.1">
    <property type="nucleotide sequence ID" value="XM_002541410.1"/>
</dbReference>
<organism evidence="5 6">
    <name type="scientific">Uncinocarpus reesii (strain UAMH 1704)</name>
    <dbReference type="NCBI Taxonomy" id="336963"/>
    <lineage>
        <taxon>Eukaryota</taxon>
        <taxon>Fungi</taxon>
        <taxon>Dikarya</taxon>
        <taxon>Ascomycota</taxon>
        <taxon>Pezizomycotina</taxon>
        <taxon>Eurotiomycetes</taxon>
        <taxon>Eurotiomycetidae</taxon>
        <taxon>Onygenales</taxon>
        <taxon>Onygenaceae</taxon>
        <taxon>Uncinocarpus</taxon>
    </lineage>
</organism>
<dbReference type="PANTHER" id="PTHR31005">
    <property type="entry name" value="DUF4139 DOMAIN-CONTAINING PROTEIN"/>
    <property type="match status" value="1"/>
</dbReference>
<accession>C4JFF8</accession>
<dbReference type="OMA" id="CRINNTK"/>
<feature type="domain" description="DUF4139" evidence="3">
    <location>
        <begin position="292"/>
        <end position="733"/>
    </location>
</feature>
<dbReference type="PANTHER" id="PTHR31005:SF8">
    <property type="entry name" value="DUF4139 DOMAIN-CONTAINING PROTEIN"/>
    <property type="match status" value="1"/>
</dbReference>
<evidence type="ECO:0000256" key="1">
    <source>
        <dbReference type="SAM" id="Coils"/>
    </source>
</evidence>
<keyword evidence="6" id="KW-1185">Reference proteome</keyword>
<dbReference type="HOGENOM" id="CLU_010457_1_0_1"/>
<feature type="compositionally biased region" description="Basic and acidic residues" evidence="2">
    <location>
        <begin position="451"/>
        <end position="462"/>
    </location>
</feature>
<sequence>MVVHTVEISLDKAVTKMSEVGPLSATMLVRSRMFWSSLAPNEITIYGFDLGVDSDSIRITGHGQATVTDTQTSFVDRKEAFEDVFPEYKSEDDFESLDEEDSDDDFGVDRTELAAAQKERTRLVNALNAARDELRTFETSKAVLEDFVEGKHNEIDLSTLAGYLHQYQQENKELTLKCQEASAATVELEKELKTATNLATKLQRRFDRARNAAAKPAREKREQLRKALQKKSLQKRQEKAEALSFWTSRVRQLVVHLDCFGDSSDTSRRNSIASTKKQEPATVLDPNTVNFSLMYVTRNAKWSPRYELTLNTPTSSGKMVYRAEYQNTSSEIWRDVKIILSTSQTTFSGLNEVIPWLHPWFVKLLKCDPLEPPSKGKDYWQEGLENRVEVEARKQRKRAENVQFRSVQHMQMARHAVFDRPRGYNPQGLPLPPPPPPAAAPRIVESRQLARRSDPRPFHGSEAEAVTRVSERGLNLPSLVEDDATSSDDDDDVATLYAGSNALVVQESSQQNYGLTTTYDIPGVRTLRPSSVSRRLQIAELELPSVTFSHLVIPKLRPAAFLKAKVTNASTTTMLRGDAGLTLDGIFLGTTKIPHCGPKNTASLSLGVDPGIQVKYAKPTVRRSTTGFFNKEDSAVFTRYCRISNTKSTSVSLLVLDQVPTSEDERLRIRILQPAGLDKDGDKVKIGPDAGSPKSNWGKGTVSMGKSGEVAWELKLEKGADIKLVLEYEARIPSGQKIAGLN</sequence>
<dbReference type="eggNOG" id="ENOG502QXGR">
    <property type="taxonomic scope" value="Eukaryota"/>
</dbReference>
<evidence type="ECO:0000256" key="2">
    <source>
        <dbReference type="SAM" id="MobiDB-lite"/>
    </source>
</evidence>
<feature type="domain" description="DUF4140" evidence="4">
    <location>
        <begin position="41"/>
        <end position="144"/>
    </location>
</feature>
<gene>
    <name evidence="5" type="ORF">UREG_00972</name>
</gene>